<evidence type="ECO:0008006" key="4">
    <source>
        <dbReference type="Google" id="ProtNLM"/>
    </source>
</evidence>
<feature type="transmembrane region" description="Helical" evidence="1">
    <location>
        <begin position="369"/>
        <end position="390"/>
    </location>
</feature>
<reference evidence="3" key="1">
    <citation type="submission" date="2014-06" db="EMBL/GenBank/DDBJ databases">
        <authorList>
            <person name="Winans N.J."/>
            <person name="Newell P.D."/>
            <person name="Douglas A.E."/>
        </authorList>
    </citation>
    <scope>NUCLEOTIDE SEQUENCE [LARGE SCALE GENOMIC DNA]</scope>
    <source>
        <strain evidence="3">DmL_052</strain>
    </source>
</reference>
<feature type="transmembrane region" description="Helical" evidence="1">
    <location>
        <begin position="12"/>
        <end position="36"/>
    </location>
</feature>
<dbReference type="InterPro" id="IPR005625">
    <property type="entry name" value="PepSY-ass_TM"/>
</dbReference>
<keyword evidence="1" id="KW-1133">Transmembrane helix</keyword>
<name>A0A251ZWY0_9PROT</name>
<dbReference type="RefSeq" id="WP_040364027.1">
    <property type="nucleotide sequence ID" value="NZ_JOPB01000002.1"/>
</dbReference>
<keyword evidence="1" id="KW-0472">Membrane</keyword>
<feature type="transmembrane region" description="Helical" evidence="1">
    <location>
        <begin position="327"/>
        <end position="348"/>
    </location>
</feature>
<evidence type="ECO:0000313" key="3">
    <source>
        <dbReference type="Proteomes" id="UP000194946"/>
    </source>
</evidence>
<feature type="transmembrane region" description="Helical" evidence="1">
    <location>
        <begin position="143"/>
        <end position="162"/>
    </location>
</feature>
<keyword evidence="3" id="KW-1185">Reference proteome</keyword>
<dbReference type="EMBL" id="JOPB01000002">
    <property type="protein sequence ID" value="OUI79166.1"/>
    <property type="molecule type" value="Genomic_DNA"/>
</dbReference>
<dbReference type="AlphaFoldDB" id="A0A251ZWY0"/>
<accession>A0A251ZWY0</accession>
<organism evidence="2 3">
    <name type="scientific">Commensalibacter intestini</name>
    <dbReference type="NCBI Taxonomy" id="479936"/>
    <lineage>
        <taxon>Bacteria</taxon>
        <taxon>Pseudomonadati</taxon>
        <taxon>Pseudomonadota</taxon>
        <taxon>Alphaproteobacteria</taxon>
        <taxon>Acetobacterales</taxon>
        <taxon>Acetobacteraceae</taxon>
    </lineage>
</organism>
<dbReference type="Pfam" id="PF03929">
    <property type="entry name" value="PepSY_TM"/>
    <property type="match status" value="1"/>
</dbReference>
<feature type="transmembrane region" description="Helical" evidence="1">
    <location>
        <begin position="183"/>
        <end position="211"/>
    </location>
</feature>
<evidence type="ECO:0000256" key="1">
    <source>
        <dbReference type="SAM" id="Phobius"/>
    </source>
</evidence>
<dbReference type="PANTHER" id="PTHR34219:SF4">
    <property type="entry name" value="PEPSY DOMAIN-CONTAINING PROTEIN"/>
    <property type="match status" value="1"/>
</dbReference>
<sequence>MIQKILSILTLIHRWGGLIGGWFCFFLVITGTVSIFDLEISRWMQPELARYTQAQSQTLSEQSMETSYALWQENTEQKRFSFVVLPSERYPFIHVLYSQGALLNWQNIDPATGKVIPTQSTVGGYFFDSLHNNLLMGHPVGEVVIIILSISFFLFILSGFIIHLKHLWKEFFKVRPKASALRFVLDIHLGIGVFFLPFLLLMVISGFLFYAPNYMSFLNASPNHYVAVTDFQGKAKQDHTEQNLFSLVKEAKATFNAMPGFIMITPQQIHIVQSDVDQLAIMRNYVELDRASQKISLQENQPSAGRYFLNLMFGLHLTRAGGDVLRWVYFLAGIGSSILVATGLLFFSNKRRHFNKKHISARLLFFYKLVDGLHVGVIMGVLLALLAVFWVNMLVPKQAITKPFWEELSFFIIFILSFIEGIFYSFYSTVMKAWRHQVGLFAGLCLFMPIVKLILFPEILISFLNENFVYAMISIVFILIGISFVFVYGYLNKKNNLKGNK</sequence>
<gene>
    <name evidence="2" type="ORF">HK18_04545</name>
</gene>
<proteinExistence type="predicted"/>
<keyword evidence="1" id="KW-0812">Transmembrane</keyword>
<evidence type="ECO:0000313" key="2">
    <source>
        <dbReference type="EMBL" id="OUI79166.1"/>
    </source>
</evidence>
<dbReference type="Proteomes" id="UP000194946">
    <property type="component" value="Unassembled WGS sequence"/>
</dbReference>
<protein>
    <recommendedName>
        <fullName evidence="4">Peptidase</fullName>
    </recommendedName>
</protein>
<feature type="transmembrane region" description="Helical" evidence="1">
    <location>
        <begin position="439"/>
        <end position="456"/>
    </location>
</feature>
<feature type="transmembrane region" description="Helical" evidence="1">
    <location>
        <begin position="468"/>
        <end position="491"/>
    </location>
</feature>
<feature type="transmembrane region" description="Helical" evidence="1">
    <location>
        <begin position="410"/>
        <end position="427"/>
    </location>
</feature>
<comment type="caution">
    <text evidence="2">The sequence shown here is derived from an EMBL/GenBank/DDBJ whole genome shotgun (WGS) entry which is preliminary data.</text>
</comment>
<dbReference type="PANTHER" id="PTHR34219">
    <property type="entry name" value="IRON-REGULATED INNER MEMBRANE PROTEIN-RELATED"/>
    <property type="match status" value="1"/>
</dbReference>